<comment type="caution">
    <text evidence="1">The sequence shown here is derived from an EMBL/GenBank/DDBJ whole genome shotgun (WGS) entry which is preliminary data.</text>
</comment>
<dbReference type="Proteomes" id="UP001055811">
    <property type="component" value="Linkage Group LG02"/>
</dbReference>
<proteinExistence type="predicted"/>
<name>A0ACB9GAI6_CICIN</name>
<protein>
    <submittedName>
        <fullName evidence="1">Uncharacterized protein</fullName>
    </submittedName>
</protein>
<reference evidence="2" key="1">
    <citation type="journal article" date="2022" name="Mol. Ecol. Resour.">
        <title>The genomes of chicory, endive, great burdock and yacon provide insights into Asteraceae palaeo-polyploidization history and plant inulin production.</title>
        <authorList>
            <person name="Fan W."/>
            <person name="Wang S."/>
            <person name="Wang H."/>
            <person name="Wang A."/>
            <person name="Jiang F."/>
            <person name="Liu H."/>
            <person name="Zhao H."/>
            <person name="Xu D."/>
            <person name="Zhang Y."/>
        </authorList>
    </citation>
    <scope>NUCLEOTIDE SEQUENCE [LARGE SCALE GENOMIC DNA]</scope>
    <source>
        <strain evidence="2">cv. Punajuju</strain>
    </source>
</reference>
<dbReference type="EMBL" id="CM042010">
    <property type="protein sequence ID" value="KAI3780026.1"/>
    <property type="molecule type" value="Genomic_DNA"/>
</dbReference>
<evidence type="ECO:0000313" key="2">
    <source>
        <dbReference type="Proteomes" id="UP001055811"/>
    </source>
</evidence>
<keyword evidence="2" id="KW-1185">Reference proteome</keyword>
<gene>
    <name evidence="1" type="ORF">L2E82_09871</name>
</gene>
<evidence type="ECO:0000313" key="1">
    <source>
        <dbReference type="EMBL" id="KAI3780026.1"/>
    </source>
</evidence>
<accession>A0ACB9GAI6</accession>
<sequence length="67" mass="7350">MRNGKRVGRLKSQAVQHPAVSLLISFDDKGVNVSAQDLHAPEVCEKEDLDKVTPRLETKQLGGENVP</sequence>
<reference evidence="1 2" key="2">
    <citation type="journal article" date="2022" name="Mol. Ecol. Resour.">
        <title>The genomes of chicory, endive, great burdock and yacon provide insights into Asteraceae paleo-polyploidization history and plant inulin production.</title>
        <authorList>
            <person name="Fan W."/>
            <person name="Wang S."/>
            <person name="Wang H."/>
            <person name="Wang A."/>
            <person name="Jiang F."/>
            <person name="Liu H."/>
            <person name="Zhao H."/>
            <person name="Xu D."/>
            <person name="Zhang Y."/>
        </authorList>
    </citation>
    <scope>NUCLEOTIDE SEQUENCE [LARGE SCALE GENOMIC DNA]</scope>
    <source>
        <strain evidence="2">cv. Punajuju</strain>
        <tissue evidence="1">Leaves</tissue>
    </source>
</reference>
<organism evidence="1 2">
    <name type="scientific">Cichorium intybus</name>
    <name type="common">Chicory</name>
    <dbReference type="NCBI Taxonomy" id="13427"/>
    <lineage>
        <taxon>Eukaryota</taxon>
        <taxon>Viridiplantae</taxon>
        <taxon>Streptophyta</taxon>
        <taxon>Embryophyta</taxon>
        <taxon>Tracheophyta</taxon>
        <taxon>Spermatophyta</taxon>
        <taxon>Magnoliopsida</taxon>
        <taxon>eudicotyledons</taxon>
        <taxon>Gunneridae</taxon>
        <taxon>Pentapetalae</taxon>
        <taxon>asterids</taxon>
        <taxon>campanulids</taxon>
        <taxon>Asterales</taxon>
        <taxon>Asteraceae</taxon>
        <taxon>Cichorioideae</taxon>
        <taxon>Cichorieae</taxon>
        <taxon>Cichoriinae</taxon>
        <taxon>Cichorium</taxon>
    </lineage>
</organism>